<dbReference type="PANTHER" id="PTHR33995">
    <property type="entry name" value="PROTEIN CBG18546"/>
    <property type="match status" value="1"/>
</dbReference>
<proteinExistence type="predicted"/>
<evidence type="ECO:0000313" key="4">
    <source>
        <dbReference type="Proteomes" id="UP001159427"/>
    </source>
</evidence>
<keyword evidence="4" id="KW-1185">Reference proteome</keyword>
<organism evidence="3 4">
    <name type="scientific">Porites evermanni</name>
    <dbReference type="NCBI Taxonomy" id="104178"/>
    <lineage>
        <taxon>Eukaryota</taxon>
        <taxon>Metazoa</taxon>
        <taxon>Cnidaria</taxon>
        <taxon>Anthozoa</taxon>
        <taxon>Hexacorallia</taxon>
        <taxon>Scleractinia</taxon>
        <taxon>Fungiina</taxon>
        <taxon>Poritidae</taxon>
        <taxon>Porites</taxon>
    </lineage>
</organism>
<dbReference type="SUPFAM" id="SSF57501">
    <property type="entry name" value="Cystine-knot cytokines"/>
    <property type="match status" value="1"/>
</dbReference>
<dbReference type="PANTHER" id="PTHR33995:SF7">
    <property type="entry name" value="BURSICON SUBUNIT ALPHA-RELATED"/>
    <property type="match status" value="1"/>
</dbReference>
<sequence length="305" mass="34257">QQKLIAVLALKVAFLCAVAQLGLTASVPKKRWEEPKHWLRRNNNPVYPRWGWKMTPPTLPPTTKATPTTKRPGPEMCLSMTIVSRIQDGKGPVVCVRRNVTELLQELSGVGGFIKRYMGVRVIDACGFEDLAAIRNPIVTRPPTRNSSLQSDSRETESQPEQLLSNSELQRRKRTLPTSQGTIYRGCQGRGTLIDGTDEHRLCTECAATTHLGNDRFPTYINEVVCHDSDKQCAAKMGMCLQRSLKFPFLRATGTFRFDAFQSALTGKTIYKEVWEQYTQEIRSCCECGMYSAIYNKIASGDDDD</sequence>
<keyword evidence="2" id="KW-0732">Signal</keyword>
<feature type="compositionally biased region" description="Polar residues" evidence="1">
    <location>
        <begin position="159"/>
        <end position="168"/>
    </location>
</feature>
<protein>
    <submittedName>
        <fullName evidence="3">Uncharacterized protein</fullName>
    </submittedName>
</protein>
<dbReference type="EMBL" id="CALNXI010000024">
    <property type="protein sequence ID" value="CAH3015512.1"/>
    <property type="molecule type" value="Genomic_DNA"/>
</dbReference>
<accession>A0ABN8LEK4</accession>
<feature type="chain" id="PRO_5046850833" evidence="2">
    <location>
        <begin position="25"/>
        <end position="305"/>
    </location>
</feature>
<reference evidence="3 4" key="1">
    <citation type="submission" date="2022-05" db="EMBL/GenBank/DDBJ databases">
        <authorList>
            <consortium name="Genoscope - CEA"/>
            <person name="William W."/>
        </authorList>
    </citation>
    <scope>NUCLEOTIDE SEQUENCE [LARGE SCALE GENOMIC DNA]</scope>
</reference>
<feature type="region of interest" description="Disordered" evidence="1">
    <location>
        <begin position="139"/>
        <end position="177"/>
    </location>
</feature>
<name>A0ABN8LEK4_9CNID</name>
<evidence type="ECO:0000256" key="1">
    <source>
        <dbReference type="SAM" id="MobiDB-lite"/>
    </source>
</evidence>
<dbReference type="InterPro" id="IPR029034">
    <property type="entry name" value="Cystine-knot_cytokine"/>
</dbReference>
<comment type="caution">
    <text evidence="3">The sequence shown here is derived from an EMBL/GenBank/DDBJ whole genome shotgun (WGS) entry which is preliminary data.</text>
</comment>
<dbReference type="Proteomes" id="UP001159427">
    <property type="component" value="Unassembled WGS sequence"/>
</dbReference>
<gene>
    <name evidence="3" type="ORF">PEVE_00017431</name>
</gene>
<feature type="signal peptide" evidence="2">
    <location>
        <begin position="1"/>
        <end position="24"/>
    </location>
</feature>
<evidence type="ECO:0000313" key="3">
    <source>
        <dbReference type="EMBL" id="CAH3015512.1"/>
    </source>
</evidence>
<feature type="non-terminal residue" evidence="3">
    <location>
        <position position="1"/>
    </location>
</feature>
<evidence type="ECO:0000256" key="2">
    <source>
        <dbReference type="SAM" id="SignalP"/>
    </source>
</evidence>